<sequence>MKTHRPDAPELLRWWHQHQAQKLNRVADHIRNGLLQELFAIRRQLEVSCETEGNAAFGCDHHLANLERLYHQLEHLSHDLNSPFRDSLPLALQHAIQPWHQQLSMTTEFPSTWPPEPVEHVQLLITFVDSFFSQLATNPPPDHWGLELTQQTTAKELICYATGDNLSPRVTESILPLLETFRLLTQGEYHQTVQPQLIRWELRWHSPSTLSSIASEYSHDRIHRTH</sequence>
<dbReference type="AlphaFoldDB" id="A0A6M0RQD6"/>
<evidence type="ECO:0000313" key="2">
    <source>
        <dbReference type="Proteomes" id="UP000481033"/>
    </source>
</evidence>
<accession>A0A6M0RQD6</accession>
<dbReference type="EMBL" id="QXHD01000004">
    <property type="protein sequence ID" value="NEZ58455.1"/>
    <property type="molecule type" value="Genomic_DNA"/>
</dbReference>
<dbReference type="RefSeq" id="WP_163700999.1">
    <property type="nucleotide sequence ID" value="NZ_QXHD01000004.1"/>
</dbReference>
<gene>
    <name evidence="1" type="ORF">DXZ20_22970</name>
</gene>
<reference evidence="1 2" key="1">
    <citation type="journal article" date="2020" name="Microb. Ecol.">
        <title>Ecogenomics of the Marine Benthic Filamentous Cyanobacterium Adonisia.</title>
        <authorList>
            <person name="Walter J.M."/>
            <person name="Coutinho F.H."/>
            <person name="Leomil L."/>
            <person name="Hargreaves P.I."/>
            <person name="Campeao M.E."/>
            <person name="Vieira V.V."/>
            <person name="Silva B.S."/>
            <person name="Fistarol G.O."/>
            <person name="Salomon P.S."/>
            <person name="Sawabe T."/>
            <person name="Mino S."/>
            <person name="Hosokawa M."/>
            <person name="Miyashita H."/>
            <person name="Maruyama F."/>
            <person name="van Verk M.C."/>
            <person name="Dutilh B.E."/>
            <person name="Thompson C.C."/>
            <person name="Thompson F.L."/>
        </authorList>
    </citation>
    <scope>NUCLEOTIDE SEQUENCE [LARGE SCALE GENOMIC DNA]</scope>
    <source>
        <strain evidence="1 2">CCMR0081</strain>
    </source>
</reference>
<evidence type="ECO:0000313" key="1">
    <source>
        <dbReference type="EMBL" id="NEZ58455.1"/>
    </source>
</evidence>
<organism evidence="1 2">
    <name type="scientific">Adonisia turfae CCMR0081</name>
    <dbReference type="NCBI Taxonomy" id="2292702"/>
    <lineage>
        <taxon>Bacteria</taxon>
        <taxon>Bacillati</taxon>
        <taxon>Cyanobacteriota</taxon>
        <taxon>Adonisia</taxon>
        <taxon>Adonisia turfae</taxon>
    </lineage>
</organism>
<protein>
    <submittedName>
        <fullName evidence="1">Uncharacterized protein</fullName>
    </submittedName>
</protein>
<comment type="caution">
    <text evidence="1">The sequence shown here is derived from an EMBL/GenBank/DDBJ whole genome shotgun (WGS) entry which is preliminary data.</text>
</comment>
<dbReference type="Proteomes" id="UP000481033">
    <property type="component" value="Unassembled WGS sequence"/>
</dbReference>
<name>A0A6M0RQD6_9CYAN</name>
<keyword evidence="2" id="KW-1185">Reference proteome</keyword>
<proteinExistence type="predicted"/>